<evidence type="ECO:0000313" key="2">
    <source>
        <dbReference type="Proteomes" id="UP000244896"/>
    </source>
</evidence>
<protein>
    <recommendedName>
        <fullName evidence="3">Type II toxin-antitoxin system antitoxin, RelB/DinJ family</fullName>
    </recommendedName>
</protein>
<dbReference type="GO" id="GO:0044010">
    <property type="term" value="P:single-species biofilm formation"/>
    <property type="evidence" value="ECO:0007669"/>
    <property type="project" value="InterPro"/>
</dbReference>
<dbReference type="InterPro" id="IPR026262">
    <property type="entry name" value="DinJ"/>
</dbReference>
<dbReference type="GO" id="GO:0015643">
    <property type="term" value="F:toxic substance binding"/>
    <property type="evidence" value="ECO:0007669"/>
    <property type="project" value="InterPro"/>
</dbReference>
<dbReference type="KEGG" id="elut:CKA38_01135"/>
<dbReference type="EMBL" id="CP023004">
    <property type="protein sequence ID" value="AWI08053.1"/>
    <property type="molecule type" value="Genomic_DNA"/>
</dbReference>
<dbReference type="InterPro" id="IPR007337">
    <property type="entry name" value="RelB/DinJ"/>
</dbReference>
<evidence type="ECO:0008006" key="3">
    <source>
        <dbReference type="Google" id="ProtNLM"/>
    </source>
</evidence>
<evidence type="ECO:0000313" key="1">
    <source>
        <dbReference type="EMBL" id="AWI08053.1"/>
    </source>
</evidence>
<name>A0A2U8DZL9_9BACT</name>
<organism evidence="1 2">
    <name type="scientific">Ereboglobus luteus</name>
    <dbReference type="NCBI Taxonomy" id="1796921"/>
    <lineage>
        <taxon>Bacteria</taxon>
        <taxon>Pseudomonadati</taxon>
        <taxon>Verrucomicrobiota</taxon>
        <taxon>Opitutia</taxon>
        <taxon>Opitutales</taxon>
        <taxon>Opitutaceae</taxon>
        <taxon>Ereboglobus</taxon>
    </lineage>
</organism>
<accession>A0A2U8DZL9</accession>
<gene>
    <name evidence="1" type="ORF">CKA38_01135</name>
</gene>
<dbReference type="InterPro" id="IPR013321">
    <property type="entry name" value="Arc_rbn_hlx_hlx"/>
</dbReference>
<sequence>MVTATQTTQIRIRVPAKRMRKVQKLFDEMGTDATGAINMFLAQVERNGRLPFDVVAREMPNATTRAAMREADELAKRPAYASKKDFFAALKSK</sequence>
<dbReference type="PIRSF" id="PIRSF003108">
    <property type="entry name" value="DinJ"/>
    <property type="match status" value="1"/>
</dbReference>
<dbReference type="RefSeq" id="WP_108823859.1">
    <property type="nucleotide sequence ID" value="NZ_CP023004.1"/>
</dbReference>
<dbReference type="Pfam" id="PF04221">
    <property type="entry name" value="RelB"/>
    <property type="match status" value="1"/>
</dbReference>
<dbReference type="OrthoDB" id="9804867at2"/>
<dbReference type="NCBIfam" id="TIGR02384">
    <property type="entry name" value="RelB_DinJ"/>
    <property type="match status" value="1"/>
</dbReference>
<dbReference type="AlphaFoldDB" id="A0A2U8DZL9"/>
<dbReference type="Gene3D" id="1.10.1220.10">
    <property type="entry name" value="Met repressor-like"/>
    <property type="match status" value="1"/>
</dbReference>
<dbReference type="GO" id="GO:0000987">
    <property type="term" value="F:cis-regulatory region sequence-specific DNA binding"/>
    <property type="evidence" value="ECO:0007669"/>
    <property type="project" value="InterPro"/>
</dbReference>
<dbReference type="Proteomes" id="UP000244896">
    <property type="component" value="Chromosome"/>
</dbReference>
<keyword evidence="2" id="KW-1185">Reference proteome</keyword>
<reference evidence="1 2" key="1">
    <citation type="journal article" date="2018" name="Syst. Appl. Microbiol.">
        <title>Ereboglobus luteus gen. nov. sp. nov. from cockroach guts, and new insights into the oxygen relationship of the genera Opitutus and Didymococcus (Verrucomicrobia: Opitutaceae).</title>
        <authorList>
            <person name="Tegtmeier D."/>
            <person name="Belitz A."/>
            <person name="Radek R."/>
            <person name="Heimerl T."/>
            <person name="Brune A."/>
        </authorList>
    </citation>
    <scope>NUCLEOTIDE SEQUENCE [LARGE SCALE GENOMIC DNA]</scope>
    <source>
        <strain evidence="1 2">Ho45</strain>
    </source>
</reference>
<proteinExistence type="predicted"/>
<dbReference type="GO" id="GO:0006355">
    <property type="term" value="P:regulation of DNA-templated transcription"/>
    <property type="evidence" value="ECO:0007669"/>
    <property type="project" value="InterPro"/>
</dbReference>